<comment type="subcellular location">
    <subcellularLocation>
        <location evidence="1">Cell membrane</location>
        <topology evidence="1">Multi-pass membrane protein</topology>
    </subcellularLocation>
</comment>
<evidence type="ECO:0000313" key="9">
    <source>
        <dbReference type="Proteomes" id="UP000702544"/>
    </source>
</evidence>
<gene>
    <name evidence="8" type="ORF">GWO12_05190</name>
</gene>
<dbReference type="GO" id="GO:0005886">
    <property type="term" value="C:plasma membrane"/>
    <property type="evidence" value="ECO:0007669"/>
    <property type="project" value="UniProtKB-SubCell"/>
</dbReference>
<keyword evidence="6 7" id="KW-0472">Membrane</keyword>
<keyword evidence="3" id="KW-1003">Cell membrane</keyword>
<feature type="transmembrane region" description="Helical" evidence="7">
    <location>
        <begin position="28"/>
        <end position="46"/>
    </location>
</feature>
<feature type="transmembrane region" description="Helical" evidence="7">
    <location>
        <begin position="6"/>
        <end position="21"/>
    </location>
</feature>
<dbReference type="EMBL" id="JAACAK010000046">
    <property type="protein sequence ID" value="NIR74490.1"/>
    <property type="molecule type" value="Genomic_DNA"/>
</dbReference>
<organism evidence="8 9">
    <name type="scientific">Candidatus Kutchimonas denitrificans</name>
    <dbReference type="NCBI Taxonomy" id="3056748"/>
    <lineage>
        <taxon>Bacteria</taxon>
        <taxon>Pseudomonadati</taxon>
        <taxon>Gemmatimonadota</taxon>
        <taxon>Gemmatimonadia</taxon>
        <taxon>Candidatus Palauibacterales</taxon>
        <taxon>Candidatus Palauibacteraceae</taxon>
        <taxon>Candidatus Kutchimonas</taxon>
    </lineage>
</organism>
<evidence type="ECO:0000256" key="5">
    <source>
        <dbReference type="ARBA" id="ARBA00022989"/>
    </source>
</evidence>
<reference evidence="8 9" key="1">
    <citation type="submission" date="2020-01" db="EMBL/GenBank/DDBJ databases">
        <title>Genomes assembled from Gulf of Kutch pelagic sediment metagenomes.</title>
        <authorList>
            <person name="Chandrashekar M."/>
            <person name="Mahajan M.S."/>
            <person name="Dave K.J."/>
            <person name="Vatsa P."/>
            <person name="Nathani N.M."/>
        </authorList>
    </citation>
    <scope>NUCLEOTIDE SEQUENCE [LARGE SCALE GENOMIC DNA]</scope>
    <source>
        <strain evidence="8">KS3-K002</strain>
    </source>
</reference>
<protein>
    <submittedName>
        <fullName evidence="8">GlsB/YeaQ/YmgE family stress response membrane protein</fullName>
    </submittedName>
</protein>
<keyword evidence="5 7" id="KW-1133">Transmembrane helix</keyword>
<evidence type="ECO:0000256" key="2">
    <source>
        <dbReference type="ARBA" id="ARBA00011006"/>
    </source>
</evidence>
<dbReference type="PANTHER" id="PTHR33884">
    <property type="entry name" value="UPF0410 PROTEIN YMGE"/>
    <property type="match status" value="1"/>
</dbReference>
<dbReference type="PANTHER" id="PTHR33884:SF3">
    <property type="entry name" value="UPF0410 PROTEIN YMGE"/>
    <property type="match status" value="1"/>
</dbReference>
<keyword evidence="4 7" id="KW-0812">Transmembrane</keyword>
<name>A0AAE5CBI9_9BACT</name>
<dbReference type="Proteomes" id="UP000702544">
    <property type="component" value="Unassembled WGS sequence"/>
</dbReference>
<evidence type="ECO:0000256" key="1">
    <source>
        <dbReference type="ARBA" id="ARBA00004651"/>
    </source>
</evidence>
<feature type="transmembrane region" description="Helical" evidence="7">
    <location>
        <begin position="58"/>
        <end position="81"/>
    </location>
</feature>
<dbReference type="AlphaFoldDB" id="A0AAE5CBI9"/>
<evidence type="ECO:0000313" key="8">
    <source>
        <dbReference type="EMBL" id="NIR74490.1"/>
    </source>
</evidence>
<sequence length="86" mass="9153">MNLVAWIIFGFIAGTIAKMLHPGRDPGGCIVTILLGVGGAMVGGWIGTRLGWGGVDEWSWRALGLAVMGSLAILIAFRILFGKRRD</sequence>
<comment type="caution">
    <text evidence="8">The sequence shown here is derived from an EMBL/GenBank/DDBJ whole genome shotgun (WGS) entry which is preliminary data.</text>
</comment>
<evidence type="ECO:0000256" key="6">
    <source>
        <dbReference type="ARBA" id="ARBA00023136"/>
    </source>
</evidence>
<comment type="similarity">
    <text evidence="2">Belongs to the UPF0410 family.</text>
</comment>
<evidence type="ECO:0000256" key="3">
    <source>
        <dbReference type="ARBA" id="ARBA00022475"/>
    </source>
</evidence>
<evidence type="ECO:0000256" key="4">
    <source>
        <dbReference type="ARBA" id="ARBA00022692"/>
    </source>
</evidence>
<evidence type="ECO:0000256" key="7">
    <source>
        <dbReference type="SAM" id="Phobius"/>
    </source>
</evidence>
<proteinExistence type="inferred from homology"/>
<dbReference type="InterPro" id="IPR007341">
    <property type="entry name" value="Transgly_assoc"/>
</dbReference>
<accession>A0AAE5CBI9</accession>